<feature type="compositionally biased region" description="Polar residues" evidence="1">
    <location>
        <begin position="55"/>
        <end position="92"/>
    </location>
</feature>
<comment type="caution">
    <text evidence="3">The sequence shown here is derived from an EMBL/GenBank/DDBJ whole genome shotgun (WGS) entry which is preliminary data.</text>
</comment>
<feature type="compositionally biased region" description="Acidic residues" evidence="1">
    <location>
        <begin position="39"/>
        <end position="49"/>
    </location>
</feature>
<keyword evidence="2" id="KW-1133">Transmembrane helix</keyword>
<feature type="compositionally biased region" description="Polar residues" evidence="1">
    <location>
        <begin position="27"/>
        <end position="38"/>
    </location>
</feature>
<feature type="compositionally biased region" description="Basic and acidic residues" evidence="1">
    <location>
        <begin position="247"/>
        <end position="279"/>
    </location>
</feature>
<evidence type="ECO:0000313" key="3">
    <source>
        <dbReference type="EMBL" id="KAG7354042.1"/>
    </source>
</evidence>
<feature type="compositionally biased region" description="Low complexity" evidence="1">
    <location>
        <begin position="283"/>
        <end position="296"/>
    </location>
</feature>
<feature type="compositionally biased region" description="Basic and acidic residues" evidence="1">
    <location>
        <begin position="385"/>
        <end position="442"/>
    </location>
</feature>
<evidence type="ECO:0000313" key="4">
    <source>
        <dbReference type="Proteomes" id="UP000693970"/>
    </source>
</evidence>
<sequence>MSDEDSDSSGSFEESEDVSDGEPASEANASSAQLSSYSTDDDDNDDNDNGEPPSSKLQSTWRKNVSSVEAELQKSNHSRGNNNGIATNSQTLFGGPAEFGGSRHSHSNNAVDEESDDFYHKIMSRRTAGTTNGINTENADVDKEDSTNILQSSLSKLAVEDVSELQDMLVDSDNEEEVKRSFRNVVTPGHVRNNREFYETLKEKKPELSNLEDHDTSDHSDDDADGILKEQNDHSKEELPPNEDEEIKVLILERRAEKARGDPNHYHSSQEDMDTRQMFEDLGQNSSRSNSNNSGDDGSGKEIHDEKDDEDTDDSDVKECDDDKISAIWRASVKDEENDLNRSGRSGGFNESGKMSFRRQKELMDSGRLSSFHSSEQEMDLSTDPTRKTSRNELREDLEAQVKERFQAKDEETKRELERSLHRADSKPLEKKESNSVERNNNDDLEELMMDTTPFTTVSQKKTRLGQLGDFISSQSCIYVLIACVCLMVGGVIVLAVFFARA</sequence>
<protein>
    <submittedName>
        <fullName evidence="3">Uncharacterized protein</fullName>
    </submittedName>
</protein>
<reference evidence="3" key="1">
    <citation type="journal article" date="2021" name="Sci. Rep.">
        <title>Diploid genomic architecture of Nitzschia inconspicua, an elite biomass production diatom.</title>
        <authorList>
            <person name="Oliver A."/>
            <person name="Podell S."/>
            <person name="Pinowska A."/>
            <person name="Traller J.C."/>
            <person name="Smith S.R."/>
            <person name="McClure R."/>
            <person name="Beliaev A."/>
            <person name="Bohutskyi P."/>
            <person name="Hill E.A."/>
            <person name="Rabines A."/>
            <person name="Zheng H."/>
            <person name="Allen L.Z."/>
            <person name="Kuo A."/>
            <person name="Grigoriev I.V."/>
            <person name="Allen A.E."/>
            <person name="Hazlebeck D."/>
            <person name="Allen E.E."/>
        </authorList>
    </citation>
    <scope>NUCLEOTIDE SEQUENCE</scope>
    <source>
        <strain evidence="3">Hildebrandi</strain>
    </source>
</reference>
<dbReference type="AlphaFoldDB" id="A0A9K3PNM2"/>
<feature type="compositionally biased region" description="Acidic residues" evidence="1">
    <location>
        <begin position="1"/>
        <end position="20"/>
    </location>
</feature>
<keyword evidence="4" id="KW-1185">Reference proteome</keyword>
<proteinExistence type="predicted"/>
<feature type="compositionally biased region" description="Basic and acidic residues" evidence="1">
    <location>
        <begin position="315"/>
        <end position="325"/>
    </location>
</feature>
<gene>
    <name evidence="3" type="ORF">IV203_003398</name>
</gene>
<evidence type="ECO:0000256" key="1">
    <source>
        <dbReference type="SAM" id="MobiDB-lite"/>
    </source>
</evidence>
<feature type="compositionally biased region" description="Basic and acidic residues" evidence="1">
    <location>
        <begin position="193"/>
        <end position="219"/>
    </location>
</feature>
<organism evidence="3 4">
    <name type="scientific">Nitzschia inconspicua</name>
    <dbReference type="NCBI Taxonomy" id="303405"/>
    <lineage>
        <taxon>Eukaryota</taxon>
        <taxon>Sar</taxon>
        <taxon>Stramenopiles</taxon>
        <taxon>Ochrophyta</taxon>
        <taxon>Bacillariophyta</taxon>
        <taxon>Bacillariophyceae</taxon>
        <taxon>Bacillariophycidae</taxon>
        <taxon>Bacillariales</taxon>
        <taxon>Bacillariaceae</taxon>
        <taxon>Nitzschia</taxon>
    </lineage>
</organism>
<reference evidence="3" key="2">
    <citation type="submission" date="2021-04" db="EMBL/GenBank/DDBJ databases">
        <authorList>
            <person name="Podell S."/>
        </authorList>
    </citation>
    <scope>NUCLEOTIDE SEQUENCE</scope>
    <source>
        <strain evidence="3">Hildebrandi</strain>
    </source>
</reference>
<keyword evidence="2" id="KW-0472">Membrane</keyword>
<accession>A0A9K3PNM2</accession>
<feature type="compositionally biased region" description="Basic and acidic residues" evidence="1">
    <location>
        <begin position="332"/>
        <end position="342"/>
    </location>
</feature>
<keyword evidence="2" id="KW-0812">Transmembrane</keyword>
<feature type="region of interest" description="Disordered" evidence="1">
    <location>
        <begin position="1"/>
        <end position="146"/>
    </location>
</feature>
<name>A0A9K3PNM2_9STRA</name>
<dbReference type="EMBL" id="JAGRRH010000016">
    <property type="protein sequence ID" value="KAG7354042.1"/>
    <property type="molecule type" value="Genomic_DNA"/>
</dbReference>
<evidence type="ECO:0000256" key="2">
    <source>
        <dbReference type="SAM" id="Phobius"/>
    </source>
</evidence>
<feature type="compositionally biased region" description="Basic and acidic residues" evidence="1">
    <location>
        <begin position="226"/>
        <end position="239"/>
    </location>
</feature>
<feature type="region of interest" description="Disordered" evidence="1">
    <location>
        <begin position="185"/>
        <end position="442"/>
    </location>
</feature>
<feature type="compositionally biased region" description="Polar residues" evidence="1">
    <location>
        <begin position="127"/>
        <end position="138"/>
    </location>
</feature>
<dbReference type="Proteomes" id="UP000693970">
    <property type="component" value="Unassembled WGS sequence"/>
</dbReference>
<feature type="transmembrane region" description="Helical" evidence="2">
    <location>
        <begin position="478"/>
        <end position="500"/>
    </location>
</feature>